<dbReference type="InterPro" id="IPR050245">
    <property type="entry name" value="PrsA_foldase"/>
</dbReference>
<evidence type="ECO:0000256" key="4">
    <source>
        <dbReference type="ARBA" id="ARBA00022729"/>
    </source>
</evidence>
<protein>
    <recommendedName>
        <fullName evidence="3">peptidylprolyl isomerase</fullName>
        <ecNumber evidence="3">5.2.1.8</ecNumber>
    </recommendedName>
</protein>
<keyword evidence="6 7" id="KW-0413">Isomerase</keyword>
<keyword evidence="10" id="KW-1185">Reference proteome</keyword>
<organism evidence="9 10">
    <name type="scientific">Candidatus Thiodictyon syntrophicum</name>
    <dbReference type="NCBI Taxonomy" id="1166950"/>
    <lineage>
        <taxon>Bacteria</taxon>
        <taxon>Pseudomonadati</taxon>
        <taxon>Pseudomonadota</taxon>
        <taxon>Gammaproteobacteria</taxon>
        <taxon>Chromatiales</taxon>
        <taxon>Chromatiaceae</taxon>
        <taxon>Thiodictyon</taxon>
    </lineage>
</organism>
<dbReference type="Pfam" id="PF00639">
    <property type="entry name" value="Rotamase"/>
    <property type="match status" value="1"/>
</dbReference>
<accession>A0A2K8UG46</accession>
<comment type="catalytic activity">
    <reaction evidence="1">
        <text>[protein]-peptidylproline (omega=180) = [protein]-peptidylproline (omega=0)</text>
        <dbReference type="Rhea" id="RHEA:16237"/>
        <dbReference type="Rhea" id="RHEA-COMP:10747"/>
        <dbReference type="Rhea" id="RHEA-COMP:10748"/>
        <dbReference type="ChEBI" id="CHEBI:83833"/>
        <dbReference type="ChEBI" id="CHEBI:83834"/>
        <dbReference type="EC" id="5.2.1.8"/>
    </reaction>
</comment>
<dbReference type="Gene3D" id="3.10.50.40">
    <property type="match status" value="1"/>
</dbReference>
<evidence type="ECO:0000256" key="7">
    <source>
        <dbReference type="PROSITE-ProRule" id="PRU00278"/>
    </source>
</evidence>
<evidence type="ECO:0000256" key="3">
    <source>
        <dbReference type="ARBA" id="ARBA00013194"/>
    </source>
</evidence>
<keyword evidence="4" id="KW-0732">Signal</keyword>
<dbReference type="EC" id="5.2.1.8" evidence="3"/>
<dbReference type="PROSITE" id="PS50198">
    <property type="entry name" value="PPIC_PPIASE_2"/>
    <property type="match status" value="1"/>
</dbReference>
<dbReference type="InterPro" id="IPR046357">
    <property type="entry name" value="PPIase_dom_sf"/>
</dbReference>
<evidence type="ECO:0000256" key="2">
    <source>
        <dbReference type="ARBA" id="ARBA00007656"/>
    </source>
</evidence>
<feature type="domain" description="PpiC" evidence="8">
    <location>
        <begin position="160"/>
        <end position="260"/>
    </location>
</feature>
<dbReference type="PANTHER" id="PTHR47245">
    <property type="entry name" value="PEPTIDYLPROLYL ISOMERASE"/>
    <property type="match status" value="1"/>
</dbReference>
<dbReference type="AlphaFoldDB" id="A0A2K8UG46"/>
<dbReference type="GO" id="GO:0003755">
    <property type="term" value="F:peptidyl-prolyl cis-trans isomerase activity"/>
    <property type="evidence" value="ECO:0007669"/>
    <property type="project" value="UniProtKB-KW"/>
</dbReference>
<reference evidence="9 10" key="1">
    <citation type="submission" date="2017-03" db="EMBL/GenBank/DDBJ databases">
        <title>Complete genome sequence of Candidatus 'Thiodictyon syntrophicum' sp. nov. strain Cad16T, a photolithoautotroph purple sulfur bacterium isolated from an alpine meromictic lake.</title>
        <authorList>
            <person name="Luedin S.M."/>
            <person name="Pothier J.F."/>
            <person name="Danza F."/>
            <person name="Storelli N."/>
            <person name="Wittwer M."/>
            <person name="Tonolla M."/>
        </authorList>
    </citation>
    <scope>NUCLEOTIDE SEQUENCE [LARGE SCALE GENOMIC DNA]</scope>
    <source>
        <strain evidence="9 10">Cad16T</strain>
    </source>
</reference>
<gene>
    <name evidence="9" type="ORF">THSYN_28850</name>
</gene>
<keyword evidence="5 7" id="KW-0697">Rotamase</keyword>
<sequence length="335" mass="36168">MKNVTNDQLSPDADRRRPSPLAICLRYALGLSLLPLAAAARADAALIQGPLPEVAVTAADVRTELITAPDSVRSQLTSDRDVLMRAITALYQRKAMVAAAKAAGLERLPEVQARVERAREQIYATALTQKEEQDLSARIPDMTARAAELYQAHPDRYLTPTLVRVRHILLKADTDDAAAARRPEAEDLLKQLQAGADFAELAAKSSQDTANAKEGGALPAFKRGDMVKPFEDAAFGLQQPGDLSPVVRSKFGLHLIRLEEVQPGRQRTFDEVKESIIAKLSNDWVVEARQAWVQGLVDPSKMTIDQPALDALVAEIIAAGPPAPGATVTPAAKGR</sequence>
<evidence type="ECO:0000313" key="9">
    <source>
        <dbReference type="EMBL" id="AUB84546.1"/>
    </source>
</evidence>
<dbReference type="InterPro" id="IPR000297">
    <property type="entry name" value="PPIase_PpiC"/>
</dbReference>
<evidence type="ECO:0000256" key="1">
    <source>
        <dbReference type="ARBA" id="ARBA00000971"/>
    </source>
</evidence>
<dbReference type="PANTHER" id="PTHR47245:SF1">
    <property type="entry name" value="FOLDASE PROTEIN PRSA"/>
    <property type="match status" value="1"/>
</dbReference>
<dbReference type="EMBL" id="CP020370">
    <property type="protein sequence ID" value="AUB84546.1"/>
    <property type="molecule type" value="Genomic_DNA"/>
</dbReference>
<dbReference type="KEGG" id="tsy:THSYN_28850"/>
<evidence type="ECO:0000313" key="10">
    <source>
        <dbReference type="Proteomes" id="UP000232638"/>
    </source>
</evidence>
<evidence type="ECO:0000256" key="6">
    <source>
        <dbReference type="ARBA" id="ARBA00023235"/>
    </source>
</evidence>
<name>A0A2K8UG46_9GAMM</name>
<evidence type="ECO:0000259" key="8">
    <source>
        <dbReference type="PROSITE" id="PS50198"/>
    </source>
</evidence>
<evidence type="ECO:0000256" key="5">
    <source>
        <dbReference type="ARBA" id="ARBA00023110"/>
    </source>
</evidence>
<dbReference type="SUPFAM" id="SSF54534">
    <property type="entry name" value="FKBP-like"/>
    <property type="match status" value="1"/>
</dbReference>
<proteinExistence type="inferred from homology"/>
<comment type="similarity">
    <text evidence="2">Belongs to the PpiC/parvulin rotamase family.</text>
</comment>
<dbReference type="Proteomes" id="UP000232638">
    <property type="component" value="Chromosome"/>
</dbReference>